<evidence type="ECO:0000313" key="1">
    <source>
        <dbReference type="EMBL" id="RYC29335.1"/>
    </source>
</evidence>
<keyword evidence="2" id="KW-1185">Reference proteome</keyword>
<dbReference type="Pfam" id="PF09939">
    <property type="entry name" value="DUF2171"/>
    <property type="match status" value="1"/>
</dbReference>
<dbReference type="OrthoDB" id="9803697at2"/>
<reference evidence="1 2" key="2">
    <citation type="submission" date="2019-02" db="EMBL/GenBank/DDBJ databases">
        <title>'Lichenibacterium ramalinii' gen. nov. sp. nov., 'Lichenibacterium minor' gen. nov. sp. nov.</title>
        <authorList>
            <person name="Pankratov T."/>
        </authorList>
    </citation>
    <scope>NUCLEOTIDE SEQUENCE [LARGE SCALE GENOMIC DNA]</scope>
    <source>
        <strain evidence="1 2">RmlP026</strain>
    </source>
</reference>
<evidence type="ECO:0000313" key="2">
    <source>
        <dbReference type="Proteomes" id="UP000290759"/>
    </source>
</evidence>
<reference evidence="1 2" key="1">
    <citation type="submission" date="2018-12" db="EMBL/GenBank/DDBJ databases">
        <authorList>
            <person name="Grouzdev D.S."/>
            <person name="Krutkina M.S."/>
        </authorList>
    </citation>
    <scope>NUCLEOTIDE SEQUENCE [LARGE SCALE GENOMIC DNA]</scope>
    <source>
        <strain evidence="1 2">RmlP026</strain>
    </source>
</reference>
<dbReference type="AlphaFoldDB" id="A0A4Q2U3M0"/>
<accession>A0A4Q2U3M0</accession>
<name>A0A4Q2U3M0_9HYPH</name>
<dbReference type="EMBL" id="QYBB01000057">
    <property type="protein sequence ID" value="RYC29335.1"/>
    <property type="molecule type" value="Genomic_DNA"/>
</dbReference>
<dbReference type="RefSeq" id="WP_129229604.1">
    <property type="nucleotide sequence ID" value="NZ_QYBB01000057.1"/>
</dbReference>
<dbReference type="InterPro" id="IPR018684">
    <property type="entry name" value="DUF2171"/>
</dbReference>
<comment type="caution">
    <text evidence="1">The sequence shown here is derived from an EMBL/GenBank/DDBJ whole genome shotgun (WGS) entry which is preliminary data.</text>
</comment>
<protein>
    <submittedName>
        <fullName evidence="1">DUF2171 domain-containing protein</fullName>
    </submittedName>
</protein>
<gene>
    <name evidence="1" type="ORF">D3273_24555</name>
</gene>
<sequence>MEVYALDGTKVGTVDHMDGPDKFKLAKSTSPDGQHHFVPMSWVDHVDKHVHLNRTVSEMKSGH</sequence>
<dbReference type="SUPFAM" id="SSF50346">
    <property type="entry name" value="PRC-barrel domain"/>
    <property type="match status" value="1"/>
</dbReference>
<dbReference type="Proteomes" id="UP000290759">
    <property type="component" value="Unassembled WGS sequence"/>
</dbReference>
<proteinExistence type="predicted"/>
<dbReference type="InterPro" id="IPR011033">
    <property type="entry name" value="PRC_barrel-like_sf"/>
</dbReference>
<organism evidence="1 2">
    <name type="scientific">Lichenibacterium minor</name>
    <dbReference type="NCBI Taxonomy" id="2316528"/>
    <lineage>
        <taxon>Bacteria</taxon>
        <taxon>Pseudomonadati</taxon>
        <taxon>Pseudomonadota</taxon>
        <taxon>Alphaproteobacteria</taxon>
        <taxon>Hyphomicrobiales</taxon>
        <taxon>Lichenihabitantaceae</taxon>
        <taxon>Lichenibacterium</taxon>
    </lineage>
</organism>